<gene>
    <name evidence="11" type="ORF">JOF47_002515</name>
</gene>
<feature type="transmembrane region" description="Helical" evidence="9">
    <location>
        <begin position="120"/>
        <end position="137"/>
    </location>
</feature>
<evidence type="ECO:0000313" key="11">
    <source>
        <dbReference type="EMBL" id="MBP2387004.1"/>
    </source>
</evidence>
<evidence type="ECO:0000256" key="8">
    <source>
        <dbReference type="SAM" id="MobiDB-lite"/>
    </source>
</evidence>
<evidence type="ECO:0000256" key="4">
    <source>
        <dbReference type="ARBA" id="ARBA00022475"/>
    </source>
</evidence>
<keyword evidence="3" id="KW-0813">Transport</keyword>
<evidence type="ECO:0000256" key="9">
    <source>
        <dbReference type="SAM" id="Phobius"/>
    </source>
</evidence>
<evidence type="ECO:0000256" key="1">
    <source>
        <dbReference type="ARBA" id="ARBA00004651"/>
    </source>
</evidence>
<organism evidence="11 12">
    <name type="scientific">Paeniglutamicibacter kerguelensis</name>
    <dbReference type="NCBI Taxonomy" id="254788"/>
    <lineage>
        <taxon>Bacteria</taxon>
        <taxon>Bacillati</taxon>
        <taxon>Actinomycetota</taxon>
        <taxon>Actinomycetes</taxon>
        <taxon>Micrococcales</taxon>
        <taxon>Micrococcaceae</taxon>
        <taxon>Paeniglutamicibacter</taxon>
    </lineage>
</organism>
<dbReference type="Pfam" id="PF00892">
    <property type="entry name" value="EamA"/>
    <property type="match status" value="1"/>
</dbReference>
<reference evidence="11 12" key="1">
    <citation type="submission" date="2021-03" db="EMBL/GenBank/DDBJ databases">
        <title>Sequencing the genomes of 1000 actinobacteria strains.</title>
        <authorList>
            <person name="Klenk H.-P."/>
        </authorList>
    </citation>
    <scope>NUCLEOTIDE SEQUENCE [LARGE SCALE GENOMIC DNA]</scope>
    <source>
        <strain evidence="11 12">DSM 15797</strain>
    </source>
</reference>
<evidence type="ECO:0000256" key="6">
    <source>
        <dbReference type="ARBA" id="ARBA00022989"/>
    </source>
</evidence>
<evidence type="ECO:0000313" key="12">
    <source>
        <dbReference type="Proteomes" id="UP001296993"/>
    </source>
</evidence>
<protein>
    <submittedName>
        <fullName evidence="11">Chloramphenicol-sensitive protein RarD</fullName>
    </submittedName>
</protein>
<dbReference type="PANTHER" id="PTHR22911">
    <property type="entry name" value="ACYL-MALONYL CONDENSING ENZYME-RELATED"/>
    <property type="match status" value="1"/>
</dbReference>
<feature type="domain" description="EamA" evidence="10">
    <location>
        <begin position="25"/>
        <end position="160"/>
    </location>
</feature>
<feature type="transmembrane region" description="Helical" evidence="9">
    <location>
        <begin position="288"/>
        <end position="306"/>
    </location>
</feature>
<dbReference type="InterPro" id="IPR000620">
    <property type="entry name" value="EamA_dom"/>
</dbReference>
<dbReference type="NCBIfam" id="TIGR00688">
    <property type="entry name" value="rarD"/>
    <property type="match status" value="1"/>
</dbReference>
<keyword evidence="4" id="KW-1003">Cell membrane</keyword>
<evidence type="ECO:0000256" key="3">
    <source>
        <dbReference type="ARBA" id="ARBA00022448"/>
    </source>
</evidence>
<comment type="similarity">
    <text evidence="2">Belongs to the EamA transporter family.</text>
</comment>
<dbReference type="InterPro" id="IPR004626">
    <property type="entry name" value="RarD"/>
</dbReference>
<evidence type="ECO:0000256" key="2">
    <source>
        <dbReference type="ARBA" id="ARBA00007362"/>
    </source>
</evidence>
<evidence type="ECO:0000256" key="7">
    <source>
        <dbReference type="ARBA" id="ARBA00023136"/>
    </source>
</evidence>
<dbReference type="Gene3D" id="1.10.3730.20">
    <property type="match status" value="1"/>
</dbReference>
<accession>A0ABS4XEX1</accession>
<dbReference type="Proteomes" id="UP001296993">
    <property type="component" value="Unassembled WGS sequence"/>
</dbReference>
<dbReference type="EMBL" id="JAGIOF010000001">
    <property type="protein sequence ID" value="MBP2387004.1"/>
    <property type="molecule type" value="Genomic_DNA"/>
</dbReference>
<feature type="transmembrane region" description="Helical" evidence="9">
    <location>
        <begin position="88"/>
        <end position="108"/>
    </location>
</feature>
<feature type="region of interest" description="Disordered" evidence="8">
    <location>
        <begin position="316"/>
        <end position="345"/>
    </location>
</feature>
<feature type="transmembrane region" description="Helical" evidence="9">
    <location>
        <begin position="255"/>
        <end position="276"/>
    </location>
</feature>
<feature type="transmembrane region" description="Helical" evidence="9">
    <location>
        <begin position="197"/>
        <end position="217"/>
    </location>
</feature>
<evidence type="ECO:0000259" key="10">
    <source>
        <dbReference type="Pfam" id="PF00892"/>
    </source>
</evidence>
<feature type="transmembrane region" description="Helical" evidence="9">
    <location>
        <begin position="229"/>
        <end position="248"/>
    </location>
</feature>
<name>A0ABS4XEX1_9MICC</name>
<dbReference type="SUPFAM" id="SSF103481">
    <property type="entry name" value="Multidrug resistance efflux transporter EmrE"/>
    <property type="match status" value="2"/>
</dbReference>
<evidence type="ECO:0000256" key="5">
    <source>
        <dbReference type="ARBA" id="ARBA00022692"/>
    </source>
</evidence>
<comment type="caution">
    <text evidence="11">The sequence shown here is derived from an EMBL/GenBank/DDBJ whole genome shotgun (WGS) entry which is preliminary data.</text>
</comment>
<comment type="subcellular location">
    <subcellularLocation>
        <location evidence="1">Cell membrane</location>
        <topology evidence="1">Multi-pass membrane protein</topology>
    </subcellularLocation>
</comment>
<feature type="transmembrane region" description="Helical" evidence="9">
    <location>
        <begin position="168"/>
        <end position="185"/>
    </location>
</feature>
<feature type="transmembrane region" description="Helical" evidence="9">
    <location>
        <begin position="144"/>
        <end position="162"/>
    </location>
</feature>
<dbReference type="RefSeq" id="WP_209998734.1">
    <property type="nucleotide sequence ID" value="NZ_BAAAJY010000005.1"/>
</dbReference>
<dbReference type="InterPro" id="IPR037185">
    <property type="entry name" value="EmrE-like"/>
</dbReference>
<proteinExistence type="inferred from homology"/>
<feature type="transmembrane region" description="Helical" evidence="9">
    <location>
        <begin position="30"/>
        <end position="52"/>
    </location>
</feature>
<keyword evidence="5 9" id="KW-0812">Transmembrane</keyword>
<keyword evidence="12" id="KW-1185">Reference proteome</keyword>
<dbReference type="PANTHER" id="PTHR22911:SF137">
    <property type="entry name" value="SOLUTE CARRIER FAMILY 35 MEMBER G2-RELATED"/>
    <property type="match status" value="1"/>
</dbReference>
<keyword evidence="6 9" id="KW-1133">Transmembrane helix</keyword>
<sequence length="345" mass="37087">MTQTSTLKTTSTGAGVSPASERNAGLIQGLTAYGLWGLLPLYFLTIGIASPLEIVANRIVWSLVFCAILLSLTRNWQQLFALGRDRQAMIRLSVASVLIAVNWLTYTFAVLNGHAVEASLGYFINPLVSTALGVIFLKEKLRTMQWVAMGFGLAAVLTLTFAYGNVPYIALTLAFSFGFYGFVKNRVGRTATALTSLSVETAVLSIPALGVMAWLIASNQDTVISAGPAHFWLMVASGVITAVPLLLFGASARRLPLTTLGTLQFLAPILQFIVALTVFNEPMPPERLVGFCLVWVAVILLCIDMARQPRRDRAARAAIAPLPPKNKAPRESTGITAAESSADKE</sequence>
<keyword evidence="7 9" id="KW-0472">Membrane</keyword>
<feature type="transmembrane region" description="Helical" evidence="9">
    <location>
        <begin position="58"/>
        <end position="76"/>
    </location>
</feature>